<proteinExistence type="predicted"/>
<comment type="caution">
    <text evidence="1">The sequence shown here is derived from an EMBL/GenBank/DDBJ whole genome shotgun (WGS) entry which is preliminary data.</text>
</comment>
<dbReference type="Proteomes" id="UP001497472">
    <property type="component" value="Unassembled WGS sequence"/>
</dbReference>
<dbReference type="GO" id="GO:0071897">
    <property type="term" value="P:DNA biosynthetic process"/>
    <property type="evidence" value="ECO:0007669"/>
    <property type="project" value="UniProtKB-ARBA"/>
</dbReference>
<dbReference type="SUPFAM" id="SSF56672">
    <property type="entry name" value="DNA/RNA polymerases"/>
    <property type="match status" value="1"/>
</dbReference>
<dbReference type="PANTHER" id="PTHR47331">
    <property type="entry name" value="PHD-TYPE DOMAIN-CONTAINING PROTEIN"/>
    <property type="match status" value="1"/>
</dbReference>
<dbReference type="EMBL" id="CAVLEF010000003">
    <property type="protein sequence ID" value="CAK1542230.1"/>
    <property type="molecule type" value="Genomic_DNA"/>
</dbReference>
<evidence type="ECO:0000313" key="2">
    <source>
        <dbReference type="Proteomes" id="UP001497472"/>
    </source>
</evidence>
<dbReference type="Gene3D" id="3.10.10.10">
    <property type="entry name" value="HIV Type 1 Reverse Transcriptase, subunit A, domain 1"/>
    <property type="match status" value="1"/>
</dbReference>
<name>A0AAV1J1H4_9NEOP</name>
<evidence type="ECO:0000313" key="1">
    <source>
        <dbReference type="EMBL" id="CAK1542230.1"/>
    </source>
</evidence>
<evidence type="ECO:0008006" key="3">
    <source>
        <dbReference type="Google" id="ProtNLM"/>
    </source>
</evidence>
<keyword evidence="2" id="KW-1185">Reference proteome</keyword>
<dbReference type="PANTHER" id="PTHR47331:SF5">
    <property type="entry name" value="RIBONUCLEASE H"/>
    <property type="match status" value="1"/>
</dbReference>
<dbReference type="InterPro" id="IPR043128">
    <property type="entry name" value="Rev_trsase/Diguanyl_cyclase"/>
</dbReference>
<gene>
    <name evidence="1" type="ORF">LNINA_LOCUS2142</name>
</gene>
<reference evidence="1 2" key="1">
    <citation type="submission" date="2023-11" db="EMBL/GenBank/DDBJ databases">
        <authorList>
            <person name="Okamura Y."/>
        </authorList>
    </citation>
    <scope>NUCLEOTIDE SEQUENCE [LARGE SCALE GENOMIC DNA]</scope>
</reference>
<sequence>MPSTTIDISSWSHISSLKLADPSCHKPSPIDVLLGAEIFASLLLPGNIVGTRTQPSAINSVFGWLLTGSRNIALRCFHSLERRLAKNPDLRQQYVGFMKDYLDSGHMCRIPVEELDLGKYYIPHHCVQRPESRTTKLRVVFNASSKDAVGVSLNDTLLIGPKLQTNIVEILLKFRFHSVVFTCDMRQMYRMISLLDSDRDYQRIFWRFNSCQPIQEYRLNTVTYGVSSAPFLACRTVKQLIIDEGKEFPLASEVLSSQLYIDDIVSGFESLEKAVAAKLQVIELLKKGNFELRKWASNVPALLADLPPEHCLTSTVTLDVDDNHTLKVLGLKWNPHNDCFFLYSESSATKMYEEKHPQ</sequence>
<accession>A0AAV1J1H4</accession>
<organism evidence="1 2">
    <name type="scientific">Leptosia nina</name>
    <dbReference type="NCBI Taxonomy" id="320188"/>
    <lineage>
        <taxon>Eukaryota</taxon>
        <taxon>Metazoa</taxon>
        <taxon>Ecdysozoa</taxon>
        <taxon>Arthropoda</taxon>
        <taxon>Hexapoda</taxon>
        <taxon>Insecta</taxon>
        <taxon>Pterygota</taxon>
        <taxon>Neoptera</taxon>
        <taxon>Endopterygota</taxon>
        <taxon>Lepidoptera</taxon>
        <taxon>Glossata</taxon>
        <taxon>Ditrysia</taxon>
        <taxon>Papilionoidea</taxon>
        <taxon>Pieridae</taxon>
        <taxon>Pierinae</taxon>
        <taxon>Leptosia</taxon>
    </lineage>
</organism>
<dbReference type="CDD" id="cd01644">
    <property type="entry name" value="RT_pepA17"/>
    <property type="match status" value="1"/>
</dbReference>
<dbReference type="AlphaFoldDB" id="A0AAV1J1H4"/>
<protein>
    <recommendedName>
        <fullName evidence="3">Reverse transcriptase domain-containing protein</fullName>
    </recommendedName>
</protein>
<dbReference type="Gene3D" id="3.30.70.270">
    <property type="match status" value="1"/>
</dbReference>
<dbReference type="InterPro" id="IPR043502">
    <property type="entry name" value="DNA/RNA_pol_sf"/>
</dbReference>